<dbReference type="GO" id="GO:0009425">
    <property type="term" value="C:bacterial-type flagellum basal body"/>
    <property type="evidence" value="ECO:0007669"/>
    <property type="project" value="UniProtKB-SubCell"/>
</dbReference>
<evidence type="ECO:0000256" key="5">
    <source>
        <dbReference type="RuleBase" id="RU362116"/>
    </source>
</evidence>
<protein>
    <recommendedName>
        <fullName evidence="3 5">Flagellar hook protein FlgE</fullName>
    </recommendedName>
</protein>
<evidence type="ECO:0000313" key="10">
    <source>
        <dbReference type="EMBL" id="KGE52286.1"/>
    </source>
</evidence>
<comment type="subcellular location">
    <subcellularLocation>
        <location evidence="1 5">Bacterial flagellum basal body</location>
    </subcellularLocation>
</comment>
<dbReference type="GO" id="GO:0009424">
    <property type="term" value="C:bacterial-type flagellum hook"/>
    <property type="evidence" value="ECO:0007669"/>
    <property type="project" value="TreeGrafter"/>
</dbReference>
<dbReference type="GO" id="GO:0005829">
    <property type="term" value="C:cytosol"/>
    <property type="evidence" value="ECO:0007669"/>
    <property type="project" value="TreeGrafter"/>
</dbReference>
<feature type="domain" description="Flagellar hook protein FlgE/F/G-like D1" evidence="9">
    <location>
        <begin position="83"/>
        <end position="133"/>
    </location>
</feature>
<gene>
    <name evidence="10" type="ORF">GW15_0208990</name>
</gene>
<evidence type="ECO:0000259" key="9">
    <source>
        <dbReference type="Pfam" id="PF22692"/>
    </source>
</evidence>
<feature type="domain" description="Flagellar basal-body/hook protein C-terminal" evidence="7">
    <location>
        <begin position="362"/>
        <end position="406"/>
    </location>
</feature>
<dbReference type="PROSITE" id="PS00588">
    <property type="entry name" value="FLAGELLA_BB_ROD"/>
    <property type="match status" value="1"/>
</dbReference>
<feature type="domain" description="Flagellar hook protein FlgE D2" evidence="8">
    <location>
        <begin position="163"/>
        <end position="288"/>
    </location>
</feature>
<dbReference type="GeneID" id="58003416"/>
<name>A0A098PZX3_9XANT</name>
<evidence type="ECO:0000256" key="4">
    <source>
        <dbReference type="ARBA" id="ARBA00023143"/>
    </source>
</evidence>
<dbReference type="Gene3D" id="2.60.98.20">
    <property type="entry name" value="Flagellar hook protein FlgE"/>
    <property type="match status" value="1"/>
</dbReference>
<dbReference type="InterPro" id="IPR011491">
    <property type="entry name" value="FlgE_D2"/>
</dbReference>
<organism evidence="10 11">
    <name type="scientific">Xanthomonas axonopodis pv. vasculorum</name>
    <dbReference type="NCBI Taxonomy" id="325777"/>
    <lineage>
        <taxon>Bacteria</taxon>
        <taxon>Pseudomonadati</taxon>
        <taxon>Pseudomonadota</taxon>
        <taxon>Gammaproteobacteria</taxon>
        <taxon>Lysobacterales</taxon>
        <taxon>Lysobacteraceae</taxon>
        <taxon>Xanthomonas</taxon>
    </lineage>
</organism>
<keyword evidence="4 5" id="KW-0975">Bacterial flagellum</keyword>
<dbReference type="Pfam" id="PF22692">
    <property type="entry name" value="LlgE_F_G_D1"/>
    <property type="match status" value="1"/>
</dbReference>
<evidence type="ECO:0000313" key="11">
    <source>
        <dbReference type="Proteomes" id="UP000028012"/>
    </source>
</evidence>
<evidence type="ECO:0000256" key="1">
    <source>
        <dbReference type="ARBA" id="ARBA00004117"/>
    </source>
</evidence>
<comment type="caution">
    <text evidence="10">The sequence shown here is derived from an EMBL/GenBank/DDBJ whole genome shotgun (WGS) entry which is preliminary data.</text>
</comment>
<dbReference type="InterPro" id="IPR053967">
    <property type="entry name" value="LlgE_F_G-like_D1"/>
</dbReference>
<dbReference type="NCBIfam" id="TIGR03506">
    <property type="entry name" value="FlgEFG_subfam"/>
    <property type="match status" value="1"/>
</dbReference>
<evidence type="ECO:0000259" key="7">
    <source>
        <dbReference type="Pfam" id="PF06429"/>
    </source>
</evidence>
<dbReference type="InterPro" id="IPR020013">
    <property type="entry name" value="Flagellar_FlgE/F/G"/>
</dbReference>
<dbReference type="InterPro" id="IPR019776">
    <property type="entry name" value="Flagellar_basal_body_rod_CS"/>
</dbReference>
<reference evidence="10 11" key="1">
    <citation type="submission" date="2014-09" db="EMBL/GenBank/DDBJ databases">
        <title>A draft genome sequence for Xanthomonas axonopodis pv. vasculorum NCPPB 900.</title>
        <authorList>
            <person name="Harrison J."/>
            <person name="Studholme D.J."/>
        </authorList>
    </citation>
    <scope>NUCLEOTIDE SEQUENCE [LARGE SCALE GENOMIC DNA]</scope>
    <source>
        <strain evidence="10 11">NCPPB 900</strain>
    </source>
</reference>
<dbReference type="SUPFAM" id="SSF117143">
    <property type="entry name" value="Flagellar hook protein flgE"/>
    <property type="match status" value="1"/>
</dbReference>
<dbReference type="Pfam" id="PF06429">
    <property type="entry name" value="Flg_bbr_C"/>
    <property type="match status" value="1"/>
</dbReference>
<dbReference type="STRING" id="325777.GW15_0208990"/>
<dbReference type="InterPro" id="IPR037925">
    <property type="entry name" value="FlgE/F/G-like"/>
</dbReference>
<dbReference type="InterPro" id="IPR010930">
    <property type="entry name" value="Flg_bb/hook_C_dom"/>
</dbReference>
<accession>A0A098PZX3</accession>
<comment type="function">
    <text evidence="5">A flexible structure which links the flagellar filament to the drive apparatus in the basal body.</text>
</comment>
<dbReference type="GO" id="GO:0071978">
    <property type="term" value="P:bacterial-type flagellum-dependent swarming motility"/>
    <property type="evidence" value="ECO:0007669"/>
    <property type="project" value="TreeGrafter"/>
</dbReference>
<evidence type="ECO:0000259" key="8">
    <source>
        <dbReference type="Pfam" id="PF07559"/>
    </source>
</evidence>
<dbReference type="Proteomes" id="UP000028012">
    <property type="component" value="Unassembled WGS sequence"/>
</dbReference>
<feature type="domain" description="Flagellar basal body rod protein N-terminal" evidence="6">
    <location>
        <begin position="3"/>
        <end position="33"/>
    </location>
</feature>
<dbReference type="PANTHER" id="PTHR30435">
    <property type="entry name" value="FLAGELLAR PROTEIN"/>
    <property type="match status" value="1"/>
</dbReference>
<keyword evidence="10" id="KW-0969">Cilium</keyword>
<keyword evidence="10" id="KW-0966">Cell projection</keyword>
<dbReference type="EMBL" id="JPHD02000068">
    <property type="protein sequence ID" value="KGE52286.1"/>
    <property type="molecule type" value="Genomic_DNA"/>
</dbReference>
<comment type="similarity">
    <text evidence="2 5">Belongs to the flagella basal body rod proteins family.</text>
</comment>
<dbReference type="InterPro" id="IPR037058">
    <property type="entry name" value="Falgellar_hook_FlgE_sf"/>
</dbReference>
<dbReference type="eggNOG" id="COG1749">
    <property type="taxonomic scope" value="Bacteria"/>
</dbReference>
<dbReference type="Pfam" id="PF07559">
    <property type="entry name" value="FlgE_D2"/>
    <property type="match status" value="1"/>
</dbReference>
<dbReference type="Pfam" id="PF00460">
    <property type="entry name" value="Flg_bb_rod"/>
    <property type="match status" value="1"/>
</dbReference>
<proteinExistence type="inferred from homology"/>
<dbReference type="InterPro" id="IPR001444">
    <property type="entry name" value="Flag_bb_rod_N"/>
</dbReference>
<evidence type="ECO:0000259" key="6">
    <source>
        <dbReference type="Pfam" id="PF00460"/>
    </source>
</evidence>
<dbReference type="NCBIfam" id="NF004238">
    <property type="entry name" value="PRK05682.1-1"/>
    <property type="match status" value="1"/>
</dbReference>
<dbReference type="RefSeq" id="WP_042822362.1">
    <property type="nucleotide sequence ID" value="NZ_CP053649.1"/>
</dbReference>
<evidence type="ECO:0000256" key="2">
    <source>
        <dbReference type="ARBA" id="ARBA00009677"/>
    </source>
</evidence>
<keyword evidence="10" id="KW-0282">Flagellum</keyword>
<sequence length="407" mass="42751">MGFNTSLSGINAANADLNVTSNNIANVNTTGFKESRAEFADMFQSTSYGLSRNAVGSGVRVSNVAQQFSQGNIDPTGRSLDLAISGEGFFTVSSNGAKMYTRAGNFQTDANGYVVNPQGARLQVFAPNPSGNGFDVGRLSDLQLLTTDSPPKSTSTVNLAFTLPGNATAPTVTPFNPADDKTYSHSTGGINVYDSLGVSHVQTSYFVKTANPNEWQVHNYVDGAAVGAPTTLQFSNTGALTTPANGIIAMDPFTPSTGAGVLNMQLNVSGSTQYGEAFALRDTRQDGYASGKLNEISIDTSGVVFARYSNGADKPLGQVALSSFVNPQGLQSQGNNMWAESYTSGAARTGAPDTSDLGQIESGSLESSTVDLTEQLVNMIVAQRNFQANSQMISTQDQVTQTIINIR</sequence>
<evidence type="ECO:0000256" key="3">
    <source>
        <dbReference type="ARBA" id="ARBA00019015"/>
    </source>
</evidence>
<dbReference type="PANTHER" id="PTHR30435:SF1">
    <property type="entry name" value="FLAGELLAR HOOK PROTEIN FLGE"/>
    <property type="match status" value="1"/>
</dbReference>
<dbReference type="HOGENOM" id="CLU_013687_2_0_6"/>
<dbReference type="AlphaFoldDB" id="A0A098PZX3"/>